<dbReference type="Pfam" id="PF02520">
    <property type="entry name" value="ANIS5_cation-bd"/>
    <property type="match status" value="1"/>
</dbReference>
<dbReference type="InterPro" id="IPR003677">
    <property type="entry name" value="ANIS5_cation-bd"/>
</dbReference>
<protein>
    <submittedName>
        <fullName evidence="4">SXP/RAL-2 family protein Ani s 5-like cation-binding domain-containing protein</fullName>
    </submittedName>
</protein>
<evidence type="ECO:0000256" key="1">
    <source>
        <dbReference type="SAM" id="SignalP"/>
    </source>
</evidence>
<organism evidence="3 4">
    <name type="scientific">Acrobeloides nanus</name>
    <dbReference type="NCBI Taxonomy" id="290746"/>
    <lineage>
        <taxon>Eukaryota</taxon>
        <taxon>Metazoa</taxon>
        <taxon>Ecdysozoa</taxon>
        <taxon>Nematoda</taxon>
        <taxon>Chromadorea</taxon>
        <taxon>Rhabditida</taxon>
        <taxon>Tylenchina</taxon>
        <taxon>Cephalobomorpha</taxon>
        <taxon>Cephaloboidea</taxon>
        <taxon>Cephalobidae</taxon>
        <taxon>Acrobeloides</taxon>
    </lineage>
</organism>
<name>A0A914D9Y2_9BILA</name>
<proteinExistence type="predicted"/>
<dbReference type="WBParaSite" id="ACRNAN_scaffold2044.g8960.t1">
    <property type="protein sequence ID" value="ACRNAN_scaffold2044.g8960.t1"/>
    <property type="gene ID" value="ACRNAN_scaffold2044.g8960"/>
</dbReference>
<keyword evidence="3" id="KW-1185">Reference proteome</keyword>
<dbReference type="AlphaFoldDB" id="A0A914D9Y2"/>
<feature type="domain" description="SXP/RAL-2 family protein Ani s 5-like cation-binding" evidence="2">
    <location>
        <begin position="44"/>
        <end position="144"/>
    </location>
</feature>
<dbReference type="Proteomes" id="UP000887540">
    <property type="component" value="Unplaced"/>
</dbReference>
<dbReference type="PANTHER" id="PTHR21593:SF36">
    <property type="entry name" value="DUF148 DOMAIN-CONTAINING PROTEIN-RELATED"/>
    <property type="match status" value="1"/>
</dbReference>
<dbReference type="InterPro" id="IPR052823">
    <property type="entry name" value="SXP/RAL-2_related"/>
</dbReference>
<evidence type="ECO:0000313" key="3">
    <source>
        <dbReference type="Proteomes" id="UP000887540"/>
    </source>
</evidence>
<feature type="chain" id="PRO_5038077011" evidence="1">
    <location>
        <begin position="23"/>
        <end position="149"/>
    </location>
</feature>
<reference evidence="4" key="1">
    <citation type="submission" date="2022-11" db="UniProtKB">
        <authorList>
            <consortium name="WormBaseParasite"/>
        </authorList>
    </citation>
    <scope>IDENTIFICATION</scope>
</reference>
<dbReference type="PANTHER" id="PTHR21593">
    <property type="entry name" value="PRION-LIKE- Q/N-RICH -DOMAIN-BEARING PROTEIN PROTEIN"/>
    <property type="match status" value="1"/>
</dbReference>
<feature type="signal peptide" evidence="1">
    <location>
        <begin position="1"/>
        <end position="22"/>
    </location>
</feature>
<evidence type="ECO:0000259" key="2">
    <source>
        <dbReference type="Pfam" id="PF02520"/>
    </source>
</evidence>
<sequence length="149" mass="17238">MWTKMFLSLIIFVFSVIISALARPSVDWKPPFLVKAPETVVDSFDSLIANAGELTDEEIEDSVERWIRRQSYAIQANYEKFKHDREYYEAVAAAQKQKMIQRLSPMARNAYAQIHSIYTHPTLIANDKMMIIEKIMNTLPDDVKSEIPL</sequence>
<keyword evidence="1" id="KW-0732">Signal</keyword>
<accession>A0A914D9Y2</accession>
<evidence type="ECO:0000313" key="4">
    <source>
        <dbReference type="WBParaSite" id="ACRNAN_scaffold2044.g8960.t1"/>
    </source>
</evidence>